<dbReference type="Proteomes" id="UP001295794">
    <property type="component" value="Unassembled WGS sequence"/>
</dbReference>
<organism evidence="1 2">
    <name type="scientific">Mycena citricolor</name>
    <dbReference type="NCBI Taxonomy" id="2018698"/>
    <lineage>
        <taxon>Eukaryota</taxon>
        <taxon>Fungi</taxon>
        <taxon>Dikarya</taxon>
        <taxon>Basidiomycota</taxon>
        <taxon>Agaricomycotina</taxon>
        <taxon>Agaricomycetes</taxon>
        <taxon>Agaricomycetidae</taxon>
        <taxon>Agaricales</taxon>
        <taxon>Marasmiineae</taxon>
        <taxon>Mycenaceae</taxon>
        <taxon>Mycena</taxon>
    </lineage>
</organism>
<reference evidence="1" key="1">
    <citation type="submission" date="2023-11" db="EMBL/GenBank/DDBJ databases">
        <authorList>
            <person name="De Vega J J."/>
            <person name="De Vega J J."/>
        </authorList>
    </citation>
    <scope>NUCLEOTIDE SEQUENCE</scope>
</reference>
<name>A0AAD2HUD2_9AGAR</name>
<dbReference type="EMBL" id="CAVNYO010000452">
    <property type="protein sequence ID" value="CAK5282343.1"/>
    <property type="molecule type" value="Genomic_DNA"/>
</dbReference>
<proteinExistence type="predicted"/>
<protein>
    <submittedName>
        <fullName evidence="1">Uncharacterized protein</fullName>
    </submittedName>
</protein>
<accession>A0AAD2HUD2</accession>
<keyword evidence="2" id="KW-1185">Reference proteome</keyword>
<dbReference type="AlphaFoldDB" id="A0AAD2HUD2"/>
<comment type="caution">
    <text evidence="1">The sequence shown here is derived from an EMBL/GenBank/DDBJ whole genome shotgun (WGS) entry which is preliminary data.</text>
</comment>
<evidence type="ECO:0000313" key="1">
    <source>
        <dbReference type="EMBL" id="CAK5282343.1"/>
    </source>
</evidence>
<evidence type="ECO:0000313" key="2">
    <source>
        <dbReference type="Proteomes" id="UP001295794"/>
    </source>
</evidence>
<sequence>MRLLSRSALFCPPWASQWTTWAGFCRTRLSLSSLVVAMPLHEMFHCELYQADLSLDGTTAKKDGRVFHQTQLGAMFPDDAQTFIFNCNDAGVFSCTRCAHTHPNAKTFGDHLRRPGRCPAHLRGNQPIHCATASLSAPIGTTEHAEEASAAPLSLSPLFRTYGDTRSSSITPRRRSVYRSAGLVGQKTVAVRMPSHPVARVLIALPSPR</sequence>
<gene>
    <name evidence="1" type="ORF">MYCIT1_LOCUS34027</name>
</gene>